<gene>
    <name evidence="2" type="ORF">CEURO_LOCUS10888</name>
</gene>
<feature type="non-terminal residue" evidence="2">
    <location>
        <position position="98"/>
    </location>
</feature>
<accession>A0A9P0Z7Q8</accession>
<keyword evidence="3" id="KW-1185">Reference proteome</keyword>
<reference evidence="2" key="1">
    <citation type="submission" date="2022-07" db="EMBL/GenBank/DDBJ databases">
        <authorList>
            <person name="Macas J."/>
            <person name="Novak P."/>
            <person name="Neumann P."/>
        </authorList>
    </citation>
    <scope>NUCLEOTIDE SEQUENCE</scope>
</reference>
<evidence type="ECO:0000313" key="3">
    <source>
        <dbReference type="Proteomes" id="UP001152484"/>
    </source>
</evidence>
<evidence type="ECO:0000256" key="1">
    <source>
        <dbReference type="SAM" id="MobiDB-lite"/>
    </source>
</evidence>
<comment type="caution">
    <text evidence="2">The sequence shown here is derived from an EMBL/GenBank/DDBJ whole genome shotgun (WGS) entry which is preliminary data.</text>
</comment>
<dbReference type="Proteomes" id="UP001152484">
    <property type="component" value="Unassembled WGS sequence"/>
</dbReference>
<proteinExistence type="predicted"/>
<organism evidence="2 3">
    <name type="scientific">Cuscuta europaea</name>
    <name type="common">European dodder</name>
    <dbReference type="NCBI Taxonomy" id="41803"/>
    <lineage>
        <taxon>Eukaryota</taxon>
        <taxon>Viridiplantae</taxon>
        <taxon>Streptophyta</taxon>
        <taxon>Embryophyta</taxon>
        <taxon>Tracheophyta</taxon>
        <taxon>Spermatophyta</taxon>
        <taxon>Magnoliopsida</taxon>
        <taxon>eudicotyledons</taxon>
        <taxon>Gunneridae</taxon>
        <taxon>Pentapetalae</taxon>
        <taxon>asterids</taxon>
        <taxon>lamiids</taxon>
        <taxon>Solanales</taxon>
        <taxon>Convolvulaceae</taxon>
        <taxon>Cuscuteae</taxon>
        <taxon>Cuscuta</taxon>
        <taxon>Cuscuta subgen. Cuscuta</taxon>
    </lineage>
</organism>
<evidence type="ECO:0000313" key="2">
    <source>
        <dbReference type="EMBL" id="CAH9089379.1"/>
    </source>
</evidence>
<dbReference type="EMBL" id="CAMAPE010000020">
    <property type="protein sequence ID" value="CAH9089379.1"/>
    <property type="molecule type" value="Genomic_DNA"/>
</dbReference>
<name>A0A9P0Z7Q8_CUSEU</name>
<feature type="region of interest" description="Disordered" evidence="1">
    <location>
        <begin position="1"/>
        <end position="39"/>
    </location>
</feature>
<protein>
    <submittedName>
        <fullName evidence="2">Uncharacterized protein</fullName>
    </submittedName>
</protein>
<dbReference type="AlphaFoldDB" id="A0A9P0Z7Q8"/>
<sequence>MQMKIGCYAKRNGTGQNHQTDVQKRKKAAPSGSSMAKKKVINKGKQVQLMPDCDGDKISRLMQLHSKLNKQKELSMQLQEIRSKTRHEFQGSFVEDTL</sequence>